<dbReference type="PATRIC" id="fig|1800.3.peg.1894"/>
<protein>
    <submittedName>
        <fullName evidence="2">Malto-oligosyltrehalose trehalohydrolase</fullName>
        <ecNumber evidence="2">3.2.1.141</ecNumber>
    </submittedName>
</protein>
<accession>A0A0J6WG70</accession>
<sequence length="161" mass="18130">MLFMGEEWASSSPFQFFSSHPEPDLARATAEGRKREFADHGWDADEIPDPQDPATFERSKLKWDEVDEGDHGRLRAFYQGLIALRNDPDLADPWLDHLQIDYDEDARWFLMRRGAFAIACNLGEKDVDVPVTGQAVLTWGEPDLGADATRLGGHSVTVLKT</sequence>
<dbReference type="Pfam" id="PF11941">
    <property type="entry name" value="DUF3459"/>
    <property type="match status" value="1"/>
</dbReference>
<dbReference type="GO" id="GO:0033942">
    <property type="term" value="F:4-alpha-D-(1-&gt;4)-alpha-D-glucanotrehalose trehalohydrolase activity"/>
    <property type="evidence" value="ECO:0007669"/>
    <property type="project" value="UniProtKB-EC"/>
</dbReference>
<dbReference type="InterPro" id="IPR022567">
    <property type="entry name" value="DUF3459"/>
</dbReference>
<dbReference type="Gene3D" id="1.10.10.760">
    <property type="entry name" value="E-set domains of sugar-utilizing enzymes"/>
    <property type="match status" value="1"/>
</dbReference>
<feature type="domain" description="DUF3459" evidence="1">
    <location>
        <begin position="93"/>
        <end position="158"/>
    </location>
</feature>
<keyword evidence="3" id="KW-1185">Reference proteome</keyword>
<evidence type="ECO:0000313" key="2">
    <source>
        <dbReference type="EMBL" id="KMO81534.1"/>
    </source>
</evidence>
<reference evidence="2 3" key="1">
    <citation type="journal article" date="2015" name="Genome Biol. Evol.">
        <title>Characterization of Three Mycobacterium spp. with Potential Use in Bioremediation by Genome Sequencing and Comparative Genomics.</title>
        <authorList>
            <person name="Das S."/>
            <person name="Pettersson B.M."/>
            <person name="Behra P.R."/>
            <person name="Ramesh M."/>
            <person name="Dasgupta S."/>
            <person name="Bhattacharya A."/>
            <person name="Kirsebom L.A."/>
        </authorList>
    </citation>
    <scope>NUCLEOTIDE SEQUENCE [LARGE SCALE GENOMIC DNA]</scope>
    <source>
        <strain evidence="2 3">DSM 44219</strain>
    </source>
</reference>
<dbReference type="SUPFAM" id="SSF51445">
    <property type="entry name" value="(Trans)glycosidases"/>
    <property type="match status" value="1"/>
</dbReference>
<dbReference type="InterPro" id="IPR017853">
    <property type="entry name" value="GH"/>
</dbReference>
<organism evidence="2 3">
    <name type="scientific">Mycolicibacterium chubuense</name>
    <name type="common">Mycobacterium chubuense</name>
    <dbReference type="NCBI Taxonomy" id="1800"/>
    <lineage>
        <taxon>Bacteria</taxon>
        <taxon>Bacillati</taxon>
        <taxon>Actinomycetota</taxon>
        <taxon>Actinomycetes</taxon>
        <taxon>Mycobacteriales</taxon>
        <taxon>Mycobacteriaceae</taxon>
        <taxon>Mycolicibacterium</taxon>
    </lineage>
</organism>
<evidence type="ECO:0000259" key="1">
    <source>
        <dbReference type="Pfam" id="PF11941"/>
    </source>
</evidence>
<dbReference type="EMBL" id="JYNX01000031">
    <property type="protein sequence ID" value="KMO81534.1"/>
    <property type="molecule type" value="Genomic_DNA"/>
</dbReference>
<dbReference type="InterPro" id="IPR044901">
    <property type="entry name" value="Trehalose_TreZ_E-set_sf"/>
</dbReference>
<dbReference type="Gene3D" id="3.20.20.80">
    <property type="entry name" value="Glycosidases"/>
    <property type="match status" value="1"/>
</dbReference>
<name>A0A0J6WG70_MYCCU</name>
<gene>
    <name evidence="2" type="primary">treZ_1</name>
    <name evidence="2" type="ORF">MCHUDSM44219_01887</name>
</gene>
<comment type="caution">
    <text evidence="2">The sequence shown here is derived from an EMBL/GenBank/DDBJ whole genome shotgun (WGS) entry which is preliminary data.</text>
</comment>
<keyword evidence="2" id="KW-0326">Glycosidase</keyword>
<dbReference type="EC" id="3.2.1.141" evidence="2"/>
<dbReference type="AlphaFoldDB" id="A0A0J6WG70"/>
<keyword evidence="2" id="KW-0378">Hydrolase</keyword>
<evidence type="ECO:0000313" key="3">
    <source>
        <dbReference type="Proteomes" id="UP000036176"/>
    </source>
</evidence>
<proteinExistence type="predicted"/>
<dbReference type="Proteomes" id="UP000036176">
    <property type="component" value="Unassembled WGS sequence"/>
</dbReference>